<name>A0A7S8HDS3_9HYPH</name>
<evidence type="ECO:0000313" key="1">
    <source>
        <dbReference type="EMBL" id="QPC44955.1"/>
    </source>
</evidence>
<accession>A0A7S8HDS3</accession>
<gene>
    <name evidence="1" type="ORF">HW532_20980</name>
</gene>
<dbReference type="Proteomes" id="UP000593594">
    <property type="component" value="Chromosome"/>
</dbReference>
<sequence length="139" mass="16095">MSNSLDELFDDAVVSLVEKLGIMYGFTKGSHHYTIHEEQDNHTIFGSARAEHSFYALAAYATRNVRNATPNNIFIAVSTLILDEHEYDFVVARWLALAHALIVGREKHMEHFGHYPVDTWDFVVDYTDRDEDYEFSTEY</sequence>
<protein>
    <submittedName>
        <fullName evidence="1">Uncharacterized protein</fullName>
    </submittedName>
</protein>
<evidence type="ECO:0000313" key="2">
    <source>
        <dbReference type="Proteomes" id="UP000593594"/>
    </source>
</evidence>
<organism evidence="1 2">
    <name type="scientific">Kaustia mangrovi</name>
    <dbReference type="NCBI Taxonomy" id="2593653"/>
    <lineage>
        <taxon>Bacteria</taxon>
        <taxon>Pseudomonadati</taxon>
        <taxon>Pseudomonadota</taxon>
        <taxon>Alphaproteobacteria</taxon>
        <taxon>Hyphomicrobiales</taxon>
        <taxon>Parvibaculaceae</taxon>
        <taxon>Kaustia</taxon>
    </lineage>
</organism>
<dbReference type="EMBL" id="CP058214">
    <property type="protein sequence ID" value="QPC44955.1"/>
    <property type="molecule type" value="Genomic_DNA"/>
</dbReference>
<proteinExistence type="predicted"/>
<dbReference type="RefSeq" id="WP_213162328.1">
    <property type="nucleotide sequence ID" value="NZ_CP058214.1"/>
</dbReference>
<dbReference type="AlphaFoldDB" id="A0A7S8HDS3"/>
<keyword evidence="2" id="KW-1185">Reference proteome</keyword>
<reference evidence="1 2" key="1">
    <citation type="submission" date="2020-06" db="EMBL/GenBank/DDBJ databases">
        <title>Genome sequence of 2 isolates from Red Sea Mangroves.</title>
        <authorList>
            <person name="Sefrji F."/>
            <person name="Michoud G."/>
            <person name="Merlino G."/>
            <person name="Daffonchio D."/>
        </authorList>
    </citation>
    <scope>NUCLEOTIDE SEQUENCE [LARGE SCALE GENOMIC DNA]</scope>
    <source>
        <strain evidence="1 2">R1DC25</strain>
    </source>
</reference>
<dbReference type="KEGG" id="kmn:HW532_20980"/>